<name>A0A315XWE6_RUMFL</name>
<evidence type="ECO:0000313" key="1">
    <source>
        <dbReference type="EMBL" id="PWJ10618.1"/>
    </source>
</evidence>
<reference evidence="1 2" key="1">
    <citation type="submission" date="2018-05" db="EMBL/GenBank/DDBJ databases">
        <title>The Hungate 1000. A catalogue of reference genomes from the rumen microbiome.</title>
        <authorList>
            <person name="Kelly W."/>
        </authorList>
    </citation>
    <scope>NUCLEOTIDE SEQUENCE [LARGE SCALE GENOMIC DNA]</scope>
    <source>
        <strain evidence="1 2">SAb67</strain>
    </source>
</reference>
<gene>
    <name evidence="1" type="ORF">IE37_02976</name>
</gene>
<organism evidence="1 2">
    <name type="scientific">Ruminococcus flavefaciens</name>
    <dbReference type="NCBI Taxonomy" id="1265"/>
    <lineage>
        <taxon>Bacteria</taxon>
        <taxon>Bacillati</taxon>
        <taxon>Bacillota</taxon>
        <taxon>Clostridia</taxon>
        <taxon>Eubacteriales</taxon>
        <taxon>Oscillospiraceae</taxon>
        <taxon>Ruminococcus</taxon>
    </lineage>
</organism>
<dbReference type="EMBL" id="QGDI01000013">
    <property type="protein sequence ID" value="PWJ10618.1"/>
    <property type="molecule type" value="Genomic_DNA"/>
</dbReference>
<dbReference type="OrthoDB" id="1821484at2"/>
<accession>A0A315XWE6</accession>
<evidence type="ECO:0000313" key="2">
    <source>
        <dbReference type="Proteomes" id="UP000245720"/>
    </source>
</evidence>
<sequence>MLRDLIQNIISRLRAQDVSNVYSAFDAMAVERKGSGFFTVVGISAFESSAPIYAPAMVYVPFKAEVEINVTAPENYSMVQLYSYYDEKISAAVGDMSGLTCKLTKMSVKFDSNIQRLVLTIKLGASGITKIERSSS</sequence>
<dbReference type="Proteomes" id="UP000245720">
    <property type="component" value="Unassembled WGS sequence"/>
</dbReference>
<proteinExistence type="predicted"/>
<protein>
    <submittedName>
        <fullName evidence="1">Uncharacterized protein</fullName>
    </submittedName>
</protein>
<comment type="caution">
    <text evidence="1">The sequence shown here is derived from an EMBL/GenBank/DDBJ whole genome shotgun (WGS) entry which is preliminary data.</text>
</comment>
<dbReference type="RefSeq" id="WP_109727666.1">
    <property type="nucleotide sequence ID" value="NZ_CACVSX010000019.1"/>
</dbReference>
<dbReference type="AlphaFoldDB" id="A0A315XWE6"/>